<dbReference type="InterPro" id="IPR029058">
    <property type="entry name" value="AB_hydrolase_fold"/>
</dbReference>
<dbReference type="PANTHER" id="PTHR48081">
    <property type="entry name" value="AB HYDROLASE SUPERFAMILY PROTEIN C4A8.06C"/>
    <property type="match status" value="1"/>
</dbReference>
<evidence type="ECO:0000256" key="1">
    <source>
        <dbReference type="ARBA" id="ARBA00022801"/>
    </source>
</evidence>
<dbReference type="EMBL" id="CP053892">
    <property type="protein sequence ID" value="QKG22139.1"/>
    <property type="molecule type" value="Genomic_DNA"/>
</dbReference>
<keyword evidence="1" id="KW-0378">Hydrolase</keyword>
<gene>
    <name evidence="4" type="ORF">ACTIVE_3777</name>
</gene>
<evidence type="ECO:0000313" key="5">
    <source>
        <dbReference type="Proteomes" id="UP000501240"/>
    </source>
</evidence>
<sequence>MGAQATTPGPSPTPSLSVPSGAPTGDPATDTPTVPPGTGSPSGTPSTQVPEGEPEAGTGGTDGVVRAKAVMVTPRLPKSATYSYGPSASQRVDAYWQATPAQRVKTRGGAQRNAVGAAGDAATTATRPGVLIIHGGYWLGGSKDSWKYFARKLTDAGYVVLAANYRLAPKAQWPAQRDDALSALQFMKKHARSWNLDPDRIVVLGSSSGGQLATQLGTRGTGTDLVRGVVALSPPNNPFLAYKDGALTGASLQQRKLRRAVIDLVRCVPGSADVTGEAARCWKRVEDADSTTHASAGDAPMLLLHATGDFVPVTQSQGLASALRAAGVPVKVQTVPGVMHAGDMLNVDGITAEILQWIKARTKARP</sequence>
<evidence type="ECO:0000259" key="3">
    <source>
        <dbReference type="Pfam" id="PF07859"/>
    </source>
</evidence>
<feature type="domain" description="Alpha/beta hydrolase fold-3" evidence="3">
    <location>
        <begin position="130"/>
        <end position="341"/>
    </location>
</feature>
<dbReference type="SUPFAM" id="SSF53474">
    <property type="entry name" value="alpha/beta-Hydrolases"/>
    <property type="match status" value="1"/>
</dbReference>
<protein>
    <submittedName>
        <fullName evidence="4">Esterase/lipase-like protein</fullName>
    </submittedName>
</protein>
<dbReference type="InterPro" id="IPR013094">
    <property type="entry name" value="AB_hydrolase_3"/>
</dbReference>
<organism evidence="4 5">
    <name type="scientific">Actinomadura verrucosospora</name>
    <dbReference type="NCBI Taxonomy" id="46165"/>
    <lineage>
        <taxon>Bacteria</taxon>
        <taxon>Bacillati</taxon>
        <taxon>Actinomycetota</taxon>
        <taxon>Actinomycetes</taxon>
        <taxon>Streptosporangiales</taxon>
        <taxon>Thermomonosporaceae</taxon>
        <taxon>Actinomadura</taxon>
    </lineage>
</organism>
<evidence type="ECO:0000313" key="4">
    <source>
        <dbReference type="EMBL" id="QKG22139.1"/>
    </source>
</evidence>
<proteinExistence type="predicted"/>
<dbReference type="Pfam" id="PF07859">
    <property type="entry name" value="Abhydrolase_3"/>
    <property type="match status" value="1"/>
</dbReference>
<feature type="region of interest" description="Disordered" evidence="2">
    <location>
        <begin position="1"/>
        <end position="63"/>
    </location>
</feature>
<evidence type="ECO:0000256" key="2">
    <source>
        <dbReference type="SAM" id="MobiDB-lite"/>
    </source>
</evidence>
<accession>A0A7D3VT89</accession>
<dbReference type="Gene3D" id="3.40.50.1820">
    <property type="entry name" value="alpha/beta hydrolase"/>
    <property type="match status" value="1"/>
</dbReference>
<dbReference type="GO" id="GO:0016787">
    <property type="term" value="F:hydrolase activity"/>
    <property type="evidence" value="ECO:0007669"/>
    <property type="project" value="UniProtKB-KW"/>
</dbReference>
<dbReference type="AlphaFoldDB" id="A0A7D3VT89"/>
<dbReference type="InterPro" id="IPR050300">
    <property type="entry name" value="GDXG_lipolytic_enzyme"/>
</dbReference>
<reference evidence="4 5" key="1">
    <citation type="submission" date="2020-05" db="EMBL/GenBank/DDBJ databases">
        <title>Actinomadura verrucosospora NRRL-B18236 (PFL_A860) Genome sequencing and assembly.</title>
        <authorList>
            <person name="Samborskyy M."/>
        </authorList>
    </citation>
    <scope>NUCLEOTIDE SEQUENCE [LARGE SCALE GENOMIC DNA]</scope>
    <source>
        <strain evidence="4 5">NRRL:B18236</strain>
    </source>
</reference>
<feature type="compositionally biased region" description="Low complexity" evidence="2">
    <location>
        <begin position="14"/>
        <end position="51"/>
    </location>
</feature>
<keyword evidence="5" id="KW-1185">Reference proteome</keyword>
<name>A0A7D3VT89_ACTVE</name>
<dbReference type="Proteomes" id="UP000501240">
    <property type="component" value="Chromosome"/>
</dbReference>